<evidence type="ECO:0000313" key="3">
    <source>
        <dbReference type="Proteomes" id="UP000241405"/>
    </source>
</evidence>
<organism evidence="2 3">
    <name type="scientific">Photobacterium phosphoreum</name>
    <dbReference type="NCBI Taxonomy" id="659"/>
    <lineage>
        <taxon>Bacteria</taxon>
        <taxon>Pseudomonadati</taxon>
        <taxon>Pseudomonadota</taxon>
        <taxon>Gammaproteobacteria</taxon>
        <taxon>Vibrionales</taxon>
        <taxon>Vibrionaceae</taxon>
        <taxon>Photobacterium</taxon>
    </lineage>
</organism>
<name>A0ABX5FZX5_PHOPO</name>
<evidence type="ECO:0000256" key="1">
    <source>
        <dbReference type="SAM" id="Phobius"/>
    </source>
</evidence>
<comment type="caution">
    <text evidence="2">The sequence shown here is derived from an EMBL/GenBank/DDBJ whole genome shotgun (WGS) entry which is preliminary data.</text>
</comment>
<feature type="transmembrane region" description="Helical" evidence="1">
    <location>
        <begin position="24"/>
        <end position="43"/>
    </location>
</feature>
<accession>A0ABX5FZX5</accession>
<keyword evidence="1" id="KW-1133">Transmembrane helix</keyword>
<evidence type="ECO:0000313" key="2">
    <source>
        <dbReference type="EMBL" id="PSU22000.1"/>
    </source>
</evidence>
<keyword evidence="1" id="KW-0472">Membrane</keyword>
<sequence>MVTFFDLSPIFFINKHHSYQNGDYFLLFVAGGTSDAGLMLFLTEDNVANNRNRYSSIIYG</sequence>
<gene>
    <name evidence="2" type="ORF">CTM96_16775</name>
</gene>
<dbReference type="EMBL" id="PYMO01000022">
    <property type="protein sequence ID" value="PSU22000.1"/>
    <property type="molecule type" value="Genomic_DNA"/>
</dbReference>
<reference evidence="2 3" key="1">
    <citation type="submission" date="2018-03" db="EMBL/GenBank/DDBJ databases">
        <title>Whole genome sequencing of Histamine producing bacteria.</title>
        <authorList>
            <person name="Butler K."/>
        </authorList>
    </citation>
    <scope>NUCLEOTIDE SEQUENCE [LARGE SCALE GENOMIC DNA]</scope>
    <source>
        <strain evidence="2 3">FS-6.2</strain>
    </source>
</reference>
<keyword evidence="3" id="KW-1185">Reference proteome</keyword>
<dbReference type="Proteomes" id="UP000241405">
    <property type="component" value="Unassembled WGS sequence"/>
</dbReference>
<proteinExistence type="predicted"/>
<keyword evidence="1" id="KW-0812">Transmembrane</keyword>
<protein>
    <submittedName>
        <fullName evidence="2">Uncharacterized protein</fullName>
    </submittedName>
</protein>